<dbReference type="RefSeq" id="WP_230734062.1">
    <property type="nucleotide sequence ID" value="NZ_JAJNDB010000002.1"/>
</dbReference>
<gene>
    <name evidence="3" type="ORF">LQ327_12740</name>
</gene>
<dbReference type="InterPro" id="IPR003737">
    <property type="entry name" value="GlcNAc_PI_deacetylase-related"/>
</dbReference>
<evidence type="ECO:0000313" key="4">
    <source>
        <dbReference type="Proteomes" id="UP001199469"/>
    </source>
</evidence>
<dbReference type="Proteomes" id="UP001199469">
    <property type="component" value="Unassembled WGS sequence"/>
</dbReference>
<dbReference type="Gene3D" id="3.40.50.10320">
    <property type="entry name" value="LmbE-like"/>
    <property type="match status" value="1"/>
</dbReference>
<dbReference type="InterPro" id="IPR024078">
    <property type="entry name" value="LmbE-like_dom_sf"/>
</dbReference>
<feature type="region of interest" description="Disordered" evidence="2">
    <location>
        <begin position="1"/>
        <end position="34"/>
    </location>
</feature>
<evidence type="ECO:0000313" key="3">
    <source>
        <dbReference type="EMBL" id="MCD2194242.1"/>
    </source>
</evidence>
<organism evidence="3 4">
    <name type="scientific">Actinomycetospora endophytica</name>
    <dbReference type="NCBI Taxonomy" id="2291215"/>
    <lineage>
        <taxon>Bacteria</taxon>
        <taxon>Bacillati</taxon>
        <taxon>Actinomycetota</taxon>
        <taxon>Actinomycetes</taxon>
        <taxon>Pseudonocardiales</taxon>
        <taxon>Pseudonocardiaceae</taxon>
        <taxon>Actinomycetospora</taxon>
    </lineage>
</organism>
<dbReference type="Pfam" id="PF02585">
    <property type="entry name" value="PIG-L"/>
    <property type="match status" value="1"/>
</dbReference>
<accession>A0ABS8P8J4</accession>
<name>A0ABS8P8J4_9PSEU</name>
<keyword evidence="4" id="KW-1185">Reference proteome</keyword>
<proteinExistence type="predicted"/>
<reference evidence="3 4" key="1">
    <citation type="submission" date="2021-11" db="EMBL/GenBank/DDBJ databases">
        <title>Draft genome sequence of Actinomycetospora sp. SF1 isolated from the rhizosphere soil.</title>
        <authorList>
            <person name="Duangmal K."/>
            <person name="Chantavorakit T."/>
        </authorList>
    </citation>
    <scope>NUCLEOTIDE SEQUENCE [LARGE SCALE GENOMIC DNA]</scope>
    <source>
        <strain evidence="3 4">TBRC 5722</strain>
    </source>
</reference>
<protein>
    <submittedName>
        <fullName evidence="3">PIG-L family deacetylase</fullName>
    </submittedName>
</protein>
<evidence type="ECO:0000256" key="1">
    <source>
        <dbReference type="ARBA" id="ARBA00022833"/>
    </source>
</evidence>
<evidence type="ECO:0000256" key="2">
    <source>
        <dbReference type="SAM" id="MobiDB-lite"/>
    </source>
</evidence>
<keyword evidence="1" id="KW-0862">Zinc</keyword>
<dbReference type="EMBL" id="JAJNDB010000002">
    <property type="protein sequence ID" value="MCD2194242.1"/>
    <property type="molecule type" value="Genomic_DNA"/>
</dbReference>
<dbReference type="SUPFAM" id="SSF102588">
    <property type="entry name" value="LmbE-like"/>
    <property type="match status" value="1"/>
</dbReference>
<comment type="caution">
    <text evidence="3">The sequence shown here is derived from an EMBL/GenBank/DDBJ whole genome shotgun (WGS) entry which is preliminary data.</text>
</comment>
<sequence length="319" mass="33669">MADFEDVALPGGHDGPRSPIDLPSSGPGDSVLRPPWQELESLRPLTLRSCRRIVVVAPHPRDEIRAAGGLLRRLGSRHAEVDVLSITERPTRTCPTPSHGDDTVRDGRLSDAPEVLLAPDDDAQGSFTLDDLLAGRLDDELADDADDAGDDPADDEPLDPDEAAAEAAYGALGLSVVRRHRLGLPDGGVAAAEADVVGAISEIVGFDDDPSGLCVLAPWSGDGDDDHEAAGRAAEIVTAAYRVRLVRWLDRAWSWAGPDSDEVPWRRARQVVLSDTVIARKHAASEAFSAALGGGAGDPAHDLELPDGSAPGPREVFLV</sequence>